<evidence type="ECO:0000313" key="2">
    <source>
        <dbReference type="Proteomes" id="UP000044806"/>
    </source>
</evidence>
<dbReference type="Proteomes" id="UP000044806">
    <property type="component" value="Unassembled WGS sequence"/>
</dbReference>
<proteinExistence type="predicted"/>
<protein>
    <submittedName>
        <fullName evidence="1">Uncharacterized protein</fullName>
    </submittedName>
</protein>
<gene>
    <name evidence="1" type="ORF">ERS013165_02454</name>
</gene>
<reference evidence="1 2" key="1">
    <citation type="submission" date="2015-07" db="EMBL/GenBank/DDBJ databases">
        <authorList>
            <consortium name="Pathogen Informatics"/>
        </authorList>
    </citation>
    <scope>NUCLEOTIDE SEQUENCE [LARGE SCALE GENOMIC DNA]</scope>
    <source>
        <strain evidence="1 2">A51</strain>
    </source>
</reference>
<organism evidence="1 2">
    <name type="scientific">Vibrio cholerae</name>
    <dbReference type="NCBI Taxonomy" id="666"/>
    <lineage>
        <taxon>Bacteria</taxon>
        <taxon>Pseudomonadati</taxon>
        <taxon>Pseudomonadota</taxon>
        <taxon>Gammaproteobacteria</taxon>
        <taxon>Vibrionales</taxon>
        <taxon>Vibrionaceae</taxon>
        <taxon>Vibrio</taxon>
    </lineage>
</organism>
<dbReference type="AlphaFoldDB" id="A0A656ABK7"/>
<accession>A0A656ABK7</accession>
<evidence type="ECO:0000313" key="1">
    <source>
        <dbReference type="EMBL" id="CSA79857.1"/>
    </source>
</evidence>
<sequence length="55" mass="6579">MEVIHFEVVSDNWADIETRLDQARHLIPSFKHFPSINPFNNKAFEDHLVPINRHR</sequence>
<dbReference type="EMBL" id="CWOW01000012">
    <property type="protein sequence ID" value="CSA79857.1"/>
    <property type="molecule type" value="Genomic_DNA"/>
</dbReference>
<name>A0A656ABK7_VIBCL</name>